<evidence type="ECO:0000256" key="4">
    <source>
        <dbReference type="ARBA" id="ARBA00022777"/>
    </source>
</evidence>
<dbReference type="InterPro" id="IPR004358">
    <property type="entry name" value="Sig_transdc_His_kin-like_C"/>
</dbReference>
<keyword evidence="6" id="KW-0597">Phosphoprotein</keyword>
<name>A0A537KFU3_9BACT</name>
<gene>
    <name evidence="9" type="ORF">E6H01_14820</name>
</gene>
<dbReference type="PANTHER" id="PTHR43047:SF72">
    <property type="entry name" value="OSMOSENSING HISTIDINE PROTEIN KINASE SLN1"/>
    <property type="match status" value="1"/>
</dbReference>
<dbReference type="EMBL" id="VBAL01000321">
    <property type="protein sequence ID" value="TMI94631.1"/>
    <property type="molecule type" value="Genomic_DNA"/>
</dbReference>
<evidence type="ECO:0000313" key="9">
    <source>
        <dbReference type="EMBL" id="TMI94631.1"/>
    </source>
</evidence>
<dbReference type="SUPFAM" id="SSF52172">
    <property type="entry name" value="CheY-like"/>
    <property type="match status" value="1"/>
</dbReference>
<dbReference type="InterPro" id="IPR036890">
    <property type="entry name" value="HATPase_C_sf"/>
</dbReference>
<feature type="domain" description="Response regulatory" evidence="8">
    <location>
        <begin position="117"/>
        <end position="230"/>
    </location>
</feature>
<keyword evidence="5" id="KW-0902">Two-component regulatory system</keyword>
<evidence type="ECO:0000256" key="5">
    <source>
        <dbReference type="ARBA" id="ARBA00023012"/>
    </source>
</evidence>
<dbReference type="InterPro" id="IPR001789">
    <property type="entry name" value="Sig_transdc_resp-reg_receiver"/>
</dbReference>
<comment type="caution">
    <text evidence="9">The sequence shown here is derived from an EMBL/GenBank/DDBJ whole genome shotgun (WGS) entry which is preliminary data.</text>
</comment>
<feature type="non-terminal residue" evidence="9">
    <location>
        <position position="1"/>
    </location>
</feature>
<evidence type="ECO:0000256" key="2">
    <source>
        <dbReference type="ARBA" id="ARBA00012438"/>
    </source>
</evidence>
<dbReference type="GO" id="GO:0000155">
    <property type="term" value="F:phosphorelay sensor kinase activity"/>
    <property type="evidence" value="ECO:0007669"/>
    <property type="project" value="TreeGrafter"/>
</dbReference>
<dbReference type="GO" id="GO:0009927">
    <property type="term" value="F:histidine phosphotransfer kinase activity"/>
    <property type="evidence" value="ECO:0007669"/>
    <property type="project" value="TreeGrafter"/>
</dbReference>
<dbReference type="Pfam" id="PF02518">
    <property type="entry name" value="HATPase_c"/>
    <property type="match status" value="1"/>
</dbReference>
<dbReference type="InterPro" id="IPR011006">
    <property type="entry name" value="CheY-like_superfamily"/>
</dbReference>
<dbReference type="PROSITE" id="PS50110">
    <property type="entry name" value="RESPONSE_REGULATORY"/>
    <property type="match status" value="1"/>
</dbReference>
<evidence type="ECO:0000256" key="1">
    <source>
        <dbReference type="ARBA" id="ARBA00000085"/>
    </source>
</evidence>
<dbReference type="InterPro" id="IPR005467">
    <property type="entry name" value="His_kinase_dom"/>
</dbReference>
<sequence length="230" mass="24974">IIETANADLTEQYAELHQPVIPGRYVMIAVSDSGMGMSPEVKARIFEPFFTTKEKGRGTGLGLSTVYGIVKQSGGYIWAYSEVGRGTTFKIYLPRVDAPAEPLSKPREDGSVAGTETILLAEDDPILRPLARALLEKLGYTVLEGEDAQSALAAARTHTGPIHLLVADVVMPGSSGRELARRLAELRPETKVLFVSGYTDDAIVHHGMLEPGLNFLRKVREVLDAEQGRT</sequence>
<dbReference type="Gene3D" id="3.30.565.10">
    <property type="entry name" value="Histidine kinase-like ATPase, C-terminal domain"/>
    <property type="match status" value="1"/>
</dbReference>
<evidence type="ECO:0000256" key="6">
    <source>
        <dbReference type="PROSITE-ProRule" id="PRU00169"/>
    </source>
</evidence>
<dbReference type="PRINTS" id="PR00344">
    <property type="entry name" value="BCTRLSENSOR"/>
</dbReference>
<protein>
    <recommendedName>
        <fullName evidence="2">histidine kinase</fullName>
        <ecNumber evidence="2">2.7.13.3</ecNumber>
    </recommendedName>
</protein>
<dbReference type="SMART" id="SM00448">
    <property type="entry name" value="REC"/>
    <property type="match status" value="1"/>
</dbReference>
<dbReference type="Proteomes" id="UP000319353">
    <property type="component" value="Unassembled WGS sequence"/>
</dbReference>
<dbReference type="Gene3D" id="3.40.50.2300">
    <property type="match status" value="1"/>
</dbReference>
<evidence type="ECO:0000259" key="8">
    <source>
        <dbReference type="PROSITE" id="PS50110"/>
    </source>
</evidence>
<dbReference type="Pfam" id="PF00072">
    <property type="entry name" value="Response_reg"/>
    <property type="match status" value="1"/>
</dbReference>
<dbReference type="SMART" id="SM00387">
    <property type="entry name" value="HATPase_c"/>
    <property type="match status" value="1"/>
</dbReference>
<feature type="modified residue" description="4-aspartylphosphate" evidence="6">
    <location>
        <position position="168"/>
    </location>
</feature>
<accession>A0A537KFU3</accession>
<dbReference type="PROSITE" id="PS50109">
    <property type="entry name" value="HIS_KIN"/>
    <property type="match status" value="1"/>
</dbReference>
<evidence type="ECO:0000313" key="10">
    <source>
        <dbReference type="Proteomes" id="UP000319353"/>
    </source>
</evidence>
<dbReference type="SUPFAM" id="SSF55874">
    <property type="entry name" value="ATPase domain of HSP90 chaperone/DNA topoisomerase II/histidine kinase"/>
    <property type="match status" value="1"/>
</dbReference>
<dbReference type="PANTHER" id="PTHR43047">
    <property type="entry name" value="TWO-COMPONENT HISTIDINE PROTEIN KINASE"/>
    <property type="match status" value="1"/>
</dbReference>
<feature type="domain" description="Histidine kinase" evidence="7">
    <location>
        <begin position="1"/>
        <end position="97"/>
    </location>
</feature>
<evidence type="ECO:0000256" key="3">
    <source>
        <dbReference type="ARBA" id="ARBA00022679"/>
    </source>
</evidence>
<proteinExistence type="predicted"/>
<keyword evidence="3" id="KW-0808">Transferase</keyword>
<comment type="catalytic activity">
    <reaction evidence="1">
        <text>ATP + protein L-histidine = ADP + protein N-phospho-L-histidine.</text>
        <dbReference type="EC" id="2.7.13.3"/>
    </reaction>
</comment>
<organism evidence="9 10">
    <name type="scientific">Candidatus Segetimicrobium genomatis</name>
    <dbReference type="NCBI Taxonomy" id="2569760"/>
    <lineage>
        <taxon>Bacteria</taxon>
        <taxon>Bacillati</taxon>
        <taxon>Candidatus Sysuimicrobiota</taxon>
        <taxon>Candidatus Sysuimicrobiia</taxon>
        <taxon>Candidatus Sysuimicrobiales</taxon>
        <taxon>Candidatus Segetimicrobiaceae</taxon>
        <taxon>Candidatus Segetimicrobium</taxon>
    </lineage>
</organism>
<dbReference type="AlphaFoldDB" id="A0A537KFU3"/>
<evidence type="ECO:0000259" key="7">
    <source>
        <dbReference type="PROSITE" id="PS50109"/>
    </source>
</evidence>
<keyword evidence="4" id="KW-0418">Kinase</keyword>
<dbReference type="EC" id="2.7.13.3" evidence="2"/>
<dbReference type="GO" id="GO:0005886">
    <property type="term" value="C:plasma membrane"/>
    <property type="evidence" value="ECO:0007669"/>
    <property type="project" value="TreeGrafter"/>
</dbReference>
<reference evidence="9 10" key="1">
    <citation type="journal article" date="2019" name="Nat. Microbiol.">
        <title>Mediterranean grassland soil C-N compound turnover is dependent on rainfall and depth, and is mediated by genomically divergent microorganisms.</title>
        <authorList>
            <person name="Diamond S."/>
            <person name="Andeer P.F."/>
            <person name="Li Z."/>
            <person name="Crits-Christoph A."/>
            <person name="Burstein D."/>
            <person name="Anantharaman K."/>
            <person name="Lane K.R."/>
            <person name="Thomas B.C."/>
            <person name="Pan C."/>
            <person name="Northen T.R."/>
            <person name="Banfield J.F."/>
        </authorList>
    </citation>
    <scope>NUCLEOTIDE SEQUENCE [LARGE SCALE GENOMIC DNA]</scope>
    <source>
        <strain evidence="9">NP_4</strain>
    </source>
</reference>
<dbReference type="InterPro" id="IPR003594">
    <property type="entry name" value="HATPase_dom"/>
</dbReference>